<dbReference type="SUPFAM" id="SSF88659">
    <property type="entry name" value="Sigma3 and sigma4 domains of RNA polymerase sigma factors"/>
    <property type="match status" value="1"/>
</dbReference>
<dbReference type="InterPro" id="IPR036388">
    <property type="entry name" value="WH-like_DNA-bd_sf"/>
</dbReference>
<gene>
    <name evidence="2" type="ORF">D0Z70_07450</name>
</gene>
<proteinExistence type="predicted"/>
<accession>A0A418YUL0</accession>
<comment type="caution">
    <text evidence="2">The sequence shown here is derived from an EMBL/GenBank/DDBJ whole genome shotgun (WGS) entry which is preliminary data.</text>
</comment>
<evidence type="ECO:0000313" key="3">
    <source>
        <dbReference type="Proteomes" id="UP000283469"/>
    </source>
</evidence>
<dbReference type="EMBL" id="QVRA01000005">
    <property type="protein sequence ID" value="RJG55863.1"/>
    <property type="molecule type" value="Genomic_DNA"/>
</dbReference>
<dbReference type="GO" id="GO:0016987">
    <property type="term" value="F:sigma factor activity"/>
    <property type="evidence" value="ECO:0007669"/>
    <property type="project" value="InterPro"/>
</dbReference>
<evidence type="ECO:0000313" key="2">
    <source>
        <dbReference type="EMBL" id="RJG55863.1"/>
    </source>
</evidence>
<dbReference type="InterPro" id="IPR013324">
    <property type="entry name" value="RNA_pol_sigma_r3/r4-like"/>
</dbReference>
<dbReference type="GO" id="GO:0003677">
    <property type="term" value="F:DNA binding"/>
    <property type="evidence" value="ECO:0007669"/>
    <property type="project" value="InterPro"/>
</dbReference>
<reference evidence="2 3" key="1">
    <citation type="submission" date="2018-08" db="EMBL/GenBank/DDBJ databases">
        <title>Sphingobium sp. EO9.</title>
        <authorList>
            <person name="Park Y."/>
            <person name="Kim K.H."/>
            <person name="Jeon C.O."/>
        </authorList>
    </citation>
    <scope>NUCLEOTIDE SEQUENCE [LARGE SCALE GENOMIC DNA]</scope>
    <source>
        <strain evidence="2 3">EO9</strain>
    </source>
</reference>
<dbReference type="RefSeq" id="WP_119744940.1">
    <property type="nucleotide sequence ID" value="NZ_QVRA01000005.1"/>
</dbReference>
<sequence>MIPDTDARMLALYEDAIDRLPPLSRIVFLLHRVDDLAYTEIAGRLSITVAVVEACMIEALSVICATVDRRPYRPRPRALIAEAEAVLRERHRHSRAQRSRTNGVASWRTLRIFRPAAHAPPTFEQWLRALSGAGGHPE</sequence>
<dbReference type="Gene3D" id="1.10.10.10">
    <property type="entry name" value="Winged helix-like DNA-binding domain superfamily/Winged helix DNA-binding domain"/>
    <property type="match status" value="1"/>
</dbReference>
<dbReference type="AlphaFoldDB" id="A0A418YUL0"/>
<organism evidence="2 3">
    <name type="scientific">Sphingobium terrigena</name>
    <dbReference type="NCBI Taxonomy" id="2304063"/>
    <lineage>
        <taxon>Bacteria</taxon>
        <taxon>Pseudomonadati</taxon>
        <taxon>Pseudomonadota</taxon>
        <taxon>Alphaproteobacteria</taxon>
        <taxon>Sphingomonadales</taxon>
        <taxon>Sphingomonadaceae</taxon>
        <taxon>Sphingobium</taxon>
    </lineage>
</organism>
<feature type="domain" description="RNA polymerase sigma factor 70 region 4 type 2" evidence="1">
    <location>
        <begin position="13"/>
        <end position="53"/>
    </location>
</feature>
<protein>
    <recommendedName>
        <fullName evidence="1">RNA polymerase sigma factor 70 region 4 type 2 domain-containing protein</fullName>
    </recommendedName>
</protein>
<dbReference type="Pfam" id="PF08281">
    <property type="entry name" value="Sigma70_r4_2"/>
    <property type="match status" value="1"/>
</dbReference>
<dbReference type="OrthoDB" id="7467097at2"/>
<dbReference type="InterPro" id="IPR013249">
    <property type="entry name" value="RNA_pol_sigma70_r4_t2"/>
</dbReference>
<keyword evidence="3" id="KW-1185">Reference proteome</keyword>
<dbReference type="GO" id="GO:0006352">
    <property type="term" value="P:DNA-templated transcription initiation"/>
    <property type="evidence" value="ECO:0007669"/>
    <property type="project" value="InterPro"/>
</dbReference>
<evidence type="ECO:0000259" key="1">
    <source>
        <dbReference type="Pfam" id="PF08281"/>
    </source>
</evidence>
<name>A0A418YUL0_9SPHN</name>
<dbReference type="Proteomes" id="UP000283469">
    <property type="component" value="Unassembled WGS sequence"/>
</dbReference>